<reference evidence="2 3" key="1">
    <citation type="submission" date="2019-12" db="EMBL/GenBank/DDBJ databases">
        <title>Isolation and characterization of three novel carbon monoxide-oxidizing members of Halobacteria from salione crusts and soils.</title>
        <authorList>
            <person name="Myers M.R."/>
            <person name="King G.M."/>
        </authorList>
    </citation>
    <scope>NUCLEOTIDE SEQUENCE [LARGE SCALE GENOMIC DNA]</scope>
    <source>
        <strain evidence="2 3">PCN9</strain>
    </source>
</reference>
<keyword evidence="1" id="KW-1133">Transmembrane helix</keyword>
<dbReference type="Proteomes" id="UP000471521">
    <property type="component" value="Unassembled WGS sequence"/>
</dbReference>
<gene>
    <name evidence="2" type="ORF">GRX66_11730</name>
</gene>
<feature type="transmembrane region" description="Helical" evidence="1">
    <location>
        <begin position="40"/>
        <end position="62"/>
    </location>
</feature>
<dbReference type="OrthoDB" id="196860at2157"/>
<name>A0A6B0SQV5_9EURY</name>
<protein>
    <submittedName>
        <fullName evidence="2">Uncharacterized protein</fullName>
    </submittedName>
</protein>
<sequence>MAMATETMAATALSAVNLVVLVSLAGVWVRNYFEFRTPLVLGLVAFSAVLAVENAVAVYFFFSMHMLYSGDPVVQTIVLVMRLLQFVAVAALAWVTMR</sequence>
<accession>A0A6B0SQV5</accession>
<keyword evidence="1" id="KW-0812">Transmembrane</keyword>
<dbReference type="InterPro" id="IPR058349">
    <property type="entry name" value="DUF8036"/>
</dbReference>
<feature type="transmembrane region" description="Helical" evidence="1">
    <location>
        <begin position="12"/>
        <end position="33"/>
    </location>
</feature>
<evidence type="ECO:0000313" key="2">
    <source>
        <dbReference type="EMBL" id="MXR21240.1"/>
    </source>
</evidence>
<keyword evidence="1" id="KW-0472">Membrane</keyword>
<organism evidence="2 3">
    <name type="scientific">Halobacterium bonnevillei</name>
    <dbReference type="NCBI Taxonomy" id="2692200"/>
    <lineage>
        <taxon>Archaea</taxon>
        <taxon>Methanobacteriati</taxon>
        <taxon>Methanobacteriota</taxon>
        <taxon>Stenosarchaea group</taxon>
        <taxon>Halobacteria</taxon>
        <taxon>Halobacteriales</taxon>
        <taxon>Halobacteriaceae</taxon>
        <taxon>Halobacterium</taxon>
    </lineage>
</organism>
<dbReference type="Pfam" id="PF26119">
    <property type="entry name" value="DUF8036"/>
    <property type="match status" value="1"/>
</dbReference>
<keyword evidence="3" id="KW-1185">Reference proteome</keyword>
<feature type="transmembrane region" description="Helical" evidence="1">
    <location>
        <begin position="74"/>
        <end position="95"/>
    </location>
</feature>
<comment type="caution">
    <text evidence="2">The sequence shown here is derived from an EMBL/GenBank/DDBJ whole genome shotgun (WGS) entry which is preliminary data.</text>
</comment>
<evidence type="ECO:0000313" key="3">
    <source>
        <dbReference type="Proteomes" id="UP000471521"/>
    </source>
</evidence>
<evidence type="ECO:0000256" key="1">
    <source>
        <dbReference type="SAM" id="Phobius"/>
    </source>
</evidence>
<dbReference type="RefSeq" id="WP_159526732.1">
    <property type="nucleotide sequence ID" value="NZ_WUUU01000094.1"/>
</dbReference>
<dbReference type="EMBL" id="WUUU01000094">
    <property type="protein sequence ID" value="MXR21240.1"/>
    <property type="molecule type" value="Genomic_DNA"/>
</dbReference>
<proteinExistence type="predicted"/>
<dbReference type="AlphaFoldDB" id="A0A6B0SQV5"/>